<accession>A0A810BBC9</accession>
<evidence type="ECO:0000313" key="5">
    <source>
        <dbReference type="EMBL" id="BCE46660.1"/>
    </source>
</evidence>
<reference evidence="4" key="4">
    <citation type="submission" date="2020-05" db="EMBL/GenBank/DDBJ databases">
        <title>Complete genome sequence of Bradyrhizobium diazoefficiens XF3 isolated from soybean nodule.</title>
        <authorList>
            <person name="Noda R."/>
            <person name="Kakizaki K."/>
            <person name="Minamisawa K."/>
        </authorList>
    </citation>
    <scope>NUCLEOTIDE SEQUENCE</scope>
    <source>
        <strain evidence="4">XF3</strain>
    </source>
</reference>
<name>A0A810BBC9_9BRAD</name>
<dbReference type="EMBL" id="AP023093">
    <property type="protein sequence ID" value="BCE37975.1"/>
    <property type="molecule type" value="Genomic_DNA"/>
</dbReference>
<keyword evidence="1" id="KW-0472">Membrane</keyword>
<keyword evidence="1" id="KW-0812">Transmembrane</keyword>
<keyword evidence="1" id="KW-1133">Transmembrane helix</keyword>
<reference evidence="7" key="7">
    <citation type="submission" date="2020-05" db="EMBL/GenBank/DDBJ databases">
        <title>Complete genome sequence of Bradyrhizobium diazoefficiens XF6 isolated from soybean nodule.</title>
        <authorList>
            <person name="Noda R."/>
            <person name="Kakizaki K."/>
            <person name="Minamisawa K."/>
        </authorList>
    </citation>
    <scope>NUCLEOTIDE SEQUENCE</scope>
    <source>
        <strain evidence="7">XF6</strain>
    </source>
</reference>
<dbReference type="EMBL" id="AP023095">
    <property type="protein sequence ID" value="BCE55524.1"/>
    <property type="molecule type" value="Genomic_DNA"/>
</dbReference>
<reference evidence="5" key="5">
    <citation type="submission" date="2020-05" db="EMBL/GenBank/DDBJ databases">
        <title>Complete genome sequence of Bradyrhizobium diazoefficiens XF4 isolated from soybean nodule.</title>
        <authorList>
            <person name="Noda R."/>
            <person name="Kakizaki K."/>
            <person name="Minamisawa K."/>
        </authorList>
    </citation>
    <scope>NUCLEOTIDE SEQUENCE</scope>
    <source>
        <strain evidence="5">XF4</strain>
    </source>
</reference>
<reference evidence="10" key="2">
    <citation type="submission" date="2020-05" db="EMBL/GenBank/DDBJ databases">
        <title>Complete genome sequence of Bradyrhizobium diazoefficiens XF10 isolated from soybean nodule.</title>
        <authorList>
            <person name="Noda R."/>
            <person name="Kakizaki K."/>
            <person name="Minamisawa K."/>
        </authorList>
    </citation>
    <scope>NUCLEOTIDE SEQUENCE</scope>
    <source>
        <strain evidence="10">XF10</strain>
    </source>
</reference>
<dbReference type="AlphaFoldDB" id="A0A810BBC9"/>
<evidence type="ECO:0000313" key="9">
    <source>
        <dbReference type="EMBL" id="BCE81572.1"/>
    </source>
</evidence>
<sequence length="104" mass="11420">MYPRLMILNGPDVSSVGAIVVGAIVVIGVQDWRPLPSRRGPAWDPFRCGERKDRRKAVLQSNVPGQNSFGIKLCPARSNCKLTIIQGRPLTIKISVLKWNAPAT</sequence>
<evidence type="ECO:0000256" key="1">
    <source>
        <dbReference type="SAM" id="Phobius"/>
    </source>
</evidence>
<dbReference type="EMBL" id="AP023094">
    <property type="protein sequence ID" value="BCE46660.1"/>
    <property type="molecule type" value="Genomic_DNA"/>
</dbReference>
<evidence type="ECO:0000313" key="2">
    <source>
        <dbReference type="EMBL" id="BCE20410.1"/>
    </source>
</evidence>
<dbReference type="EMBL" id="AP023096">
    <property type="protein sequence ID" value="BCE64259.1"/>
    <property type="molecule type" value="Genomic_DNA"/>
</dbReference>
<evidence type="ECO:0000313" key="6">
    <source>
        <dbReference type="EMBL" id="BCE55524.1"/>
    </source>
</evidence>
<reference evidence="2" key="1">
    <citation type="submission" date="2020-05" db="EMBL/GenBank/DDBJ databases">
        <title>Complete genome sequence of Bradyrhizobium diazoefficiens XF1 isolated from soybean nodule.</title>
        <authorList>
            <person name="Noda R."/>
            <person name="Kakizaki K."/>
            <person name="Minamisawa K."/>
        </authorList>
    </citation>
    <scope>NUCLEOTIDE SEQUENCE</scope>
    <source>
        <strain evidence="2">XF1</strain>
    </source>
</reference>
<dbReference type="EMBL" id="AP023091">
    <property type="protein sequence ID" value="BCE20410.1"/>
    <property type="molecule type" value="Genomic_DNA"/>
</dbReference>
<reference evidence="6" key="6">
    <citation type="submission" date="2020-05" db="EMBL/GenBank/DDBJ databases">
        <title>Complete genome sequence of Bradyrhizobium diazoefficiens XF5 isolated from soybean nodule.</title>
        <authorList>
            <person name="Noda R."/>
            <person name="Kakizaki K."/>
            <person name="Minamisawa K."/>
        </authorList>
    </citation>
    <scope>NUCLEOTIDE SEQUENCE</scope>
    <source>
        <strain evidence="6">XF5</strain>
    </source>
</reference>
<feature type="transmembrane region" description="Helical" evidence="1">
    <location>
        <begin position="12"/>
        <end position="29"/>
    </location>
</feature>
<protein>
    <submittedName>
        <fullName evidence="8">Uncharacterized protein</fullName>
    </submittedName>
</protein>
<gene>
    <name evidence="10" type="ORF">XF10B_29810</name>
    <name evidence="2" type="ORF">XF1B_30910</name>
    <name evidence="3" type="ORF">XF2B_30010</name>
    <name evidence="4" type="ORF">XF3B_30060</name>
    <name evidence="5" type="ORF">XF4B_30090</name>
    <name evidence="6" type="ORF">XF5B_30360</name>
    <name evidence="7" type="ORF">XF6B_30580</name>
    <name evidence="8" type="ORF">XF8B_29520</name>
    <name evidence="9" type="ORF">XF9B_29930</name>
</gene>
<evidence type="ECO:0000313" key="3">
    <source>
        <dbReference type="EMBL" id="BCE29232.1"/>
    </source>
</evidence>
<reference evidence="3" key="3">
    <citation type="submission" date="2020-05" db="EMBL/GenBank/DDBJ databases">
        <title>Complete genome sequence of Bradyrhizobium diazoefficiens XF2 isolated from soybean nodule.</title>
        <authorList>
            <person name="Noda R."/>
            <person name="Kakizaki K."/>
            <person name="Minamisawa K."/>
        </authorList>
    </citation>
    <scope>NUCLEOTIDE SEQUENCE</scope>
    <source>
        <strain evidence="3">XF2</strain>
    </source>
</reference>
<evidence type="ECO:0000313" key="8">
    <source>
        <dbReference type="EMBL" id="BCE72841.1"/>
    </source>
</evidence>
<evidence type="ECO:0000313" key="7">
    <source>
        <dbReference type="EMBL" id="BCE64259.1"/>
    </source>
</evidence>
<evidence type="ECO:0000313" key="10">
    <source>
        <dbReference type="EMBL" id="BCE90183.1"/>
    </source>
</evidence>
<proteinExistence type="predicted"/>
<dbReference type="EMBL" id="AP023097">
    <property type="protein sequence ID" value="BCE72841.1"/>
    <property type="molecule type" value="Genomic_DNA"/>
</dbReference>
<organism evidence="8">
    <name type="scientific">Bradyrhizobium diazoefficiens</name>
    <dbReference type="NCBI Taxonomy" id="1355477"/>
    <lineage>
        <taxon>Bacteria</taxon>
        <taxon>Pseudomonadati</taxon>
        <taxon>Pseudomonadota</taxon>
        <taxon>Alphaproteobacteria</taxon>
        <taxon>Hyphomicrobiales</taxon>
        <taxon>Nitrobacteraceae</taxon>
        <taxon>Bradyrhizobium</taxon>
    </lineage>
</organism>
<dbReference type="EMBL" id="AP023092">
    <property type="protein sequence ID" value="BCE29232.1"/>
    <property type="molecule type" value="Genomic_DNA"/>
</dbReference>
<reference evidence="9" key="9">
    <citation type="submission" date="2020-05" db="EMBL/GenBank/DDBJ databases">
        <title>Complete genome sequence of Bradyrhizobium diazoefficiens XF9 isolated from soybean nodule.</title>
        <authorList>
            <person name="Noda R."/>
            <person name="Kakizaki K."/>
            <person name="Minamisawa K."/>
        </authorList>
    </citation>
    <scope>NUCLEOTIDE SEQUENCE</scope>
    <source>
        <strain evidence="9">XF9</strain>
    </source>
</reference>
<reference evidence="8" key="8">
    <citation type="submission" date="2020-05" db="EMBL/GenBank/DDBJ databases">
        <title>Complete genome sequence of Bradyrhizobium diazoefficiens XF8 isolated from soybean nodule.</title>
        <authorList>
            <person name="Noda R."/>
            <person name="Kakizaki K."/>
            <person name="Minamisawa K."/>
        </authorList>
    </citation>
    <scope>NUCLEOTIDE SEQUENCE</scope>
    <source>
        <strain evidence="8">XF8</strain>
    </source>
</reference>
<dbReference type="EMBL" id="AP023099">
    <property type="protein sequence ID" value="BCE90183.1"/>
    <property type="molecule type" value="Genomic_DNA"/>
</dbReference>
<dbReference type="EMBL" id="AP023098">
    <property type="protein sequence ID" value="BCE81572.1"/>
    <property type="molecule type" value="Genomic_DNA"/>
</dbReference>
<evidence type="ECO:0000313" key="4">
    <source>
        <dbReference type="EMBL" id="BCE37975.1"/>
    </source>
</evidence>